<accession>A0A533QA02</accession>
<dbReference type="PIRSF" id="PIRSF000770">
    <property type="entry name" value="RNA_pol_sigma-SigE/K"/>
    <property type="match status" value="1"/>
</dbReference>
<dbReference type="Gene3D" id="1.10.601.10">
    <property type="entry name" value="RNA Polymerase Primary Sigma Factor"/>
    <property type="match status" value="1"/>
</dbReference>
<evidence type="ECO:0000256" key="3">
    <source>
        <dbReference type="ARBA" id="ARBA00023125"/>
    </source>
</evidence>
<dbReference type="CDD" id="cd06171">
    <property type="entry name" value="Sigma70_r4"/>
    <property type="match status" value="1"/>
</dbReference>
<dbReference type="InterPro" id="IPR014284">
    <property type="entry name" value="RNA_pol_sigma-70_dom"/>
</dbReference>
<dbReference type="InterPro" id="IPR036388">
    <property type="entry name" value="WH-like_DNA-bd_sf"/>
</dbReference>
<evidence type="ECO:0000259" key="5">
    <source>
        <dbReference type="PROSITE" id="PS00716"/>
    </source>
</evidence>
<dbReference type="Pfam" id="PF04545">
    <property type="entry name" value="Sigma70_r4"/>
    <property type="match status" value="1"/>
</dbReference>
<dbReference type="SUPFAM" id="SSF88659">
    <property type="entry name" value="Sigma3 and sigma4 domains of RNA polymerase sigma factors"/>
    <property type="match status" value="2"/>
</dbReference>
<dbReference type="Gene3D" id="1.10.10.10">
    <property type="entry name" value="Winged helix-like DNA-binding domain superfamily/Winged helix DNA-binding domain"/>
    <property type="match status" value="2"/>
</dbReference>
<evidence type="ECO:0000256" key="2">
    <source>
        <dbReference type="ARBA" id="ARBA00023082"/>
    </source>
</evidence>
<sequence length="241" mass="27331">MKEGDVKAREKLIRSNLRLVVSIAKEYVNRGLSFLDLIAEGNIGLIRAVEGFDPSTGYKFSTYATWWIKQAVRRALTDKAKTIRIPSYMVEKISKLKSASTDLLDRLERPPSRYEIAEKMDITAGKVQSIEQAIHSTGSLDTAGVTGSDLIWALSSIIPDKKTPPPEDELEETYEREAVKRLLEVIDEREAKVIKMRYGLADGKPKTLEEIGKILNISRERVRQIEKETIKKLHYILTKEA</sequence>
<dbReference type="InterPro" id="IPR050239">
    <property type="entry name" value="Sigma-70_RNA_pol_init_factors"/>
</dbReference>
<dbReference type="InterPro" id="IPR000943">
    <property type="entry name" value="RNA_pol_sigma70"/>
</dbReference>
<dbReference type="PANTHER" id="PTHR30603:SF47">
    <property type="entry name" value="RNA POLYMERASE SIGMA FACTOR SIGD, CHLOROPLASTIC"/>
    <property type="match status" value="1"/>
</dbReference>
<dbReference type="PANTHER" id="PTHR30603">
    <property type="entry name" value="RNA POLYMERASE SIGMA FACTOR RPO"/>
    <property type="match status" value="1"/>
</dbReference>
<keyword evidence="4" id="KW-0804">Transcription</keyword>
<dbReference type="InterPro" id="IPR013324">
    <property type="entry name" value="RNA_pol_sigma_r3/r4-like"/>
</dbReference>
<dbReference type="EMBL" id="SULG01000046">
    <property type="protein sequence ID" value="TLD41492.1"/>
    <property type="molecule type" value="Genomic_DNA"/>
</dbReference>
<dbReference type="InterPro" id="IPR007627">
    <property type="entry name" value="RNA_pol_sigma70_r2"/>
</dbReference>
<gene>
    <name evidence="6" type="ORF">JETT_2239</name>
</gene>
<protein>
    <submittedName>
        <fullName evidence="6">RNA polymerase sigma factor RpoD</fullName>
    </submittedName>
</protein>
<feature type="domain" description="RNA polymerase sigma-70" evidence="5">
    <location>
        <begin position="207"/>
        <end position="233"/>
    </location>
</feature>
<keyword evidence="2" id="KW-0731">Sigma factor</keyword>
<dbReference type="GO" id="GO:0003677">
    <property type="term" value="F:DNA binding"/>
    <property type="evidence" value="ECO:0007669"/>
    <property type="project" value="UniProtKB-KW"/>
</dbReference>
<dbReference type="GO" id="GO:0016987">
    <property type="term" value="F:sigma factor activity"/>
    <property type="evidence" value="ECO:0007669"/>
    <property type="project" value="UniProtKB-KW"/>
</dbReference>
<dbReference type="InterPro" id="IPR007624">
    <property type="entry name" value="RNA_pol_sigma70_r3"/>
</dbReference>
<dbReference type="NCBIfam" id="TIGR02937">
    <property type="entry name" value="sigma70-ECF"/>
    <property type="match status" value="1"/>
</dbReference>
<comment type="caution">
    <text evidence="6">The sequence shown here is derived from an EMBL/GenBank/DDBJ whole genome shotgun (WGS) entry which is preliminary data.</text>
</comment>
<evidence type="ECO:0000256" key="1">
    <source>
        <dbReference type="ARBA" id="ARBA00023015"/>
    </source>
</evidence>
<keyword evidence="3" id="KW-0238">DNA-binding</keyword>
<dbReference type="SUPFAM" id="SSF88946">
    <property type="entry name" value="Sigma2 domain of RNA polymerase sigma factors"/>
    <property type="match status" value="1"/>
</dbReference>
<dbReference type="AlphaFoldDB" id="A0A533QA02"/>
<evidence type="ECO:0000313" key="6">
    <source>
        <dbReference type="EMBL" id="TLD41492.1"/>
    </source>
</evidence>
<dbReference type="FunFam" id="1.10.601.10:FF:000001">
    <property type="entry name" value="RNA polymerase sigma factor SigA"/>
    <property type="match status" value="1"/>
</dbReference>
<dbReference type="PRINTS" id="PR00046">
    <property type="entry name" value="SIGMA70FCT"/>
</dbReference>
<dbReference type="Pfam" id="PF04542">
    <property type="entry name" value="Sigma70_r2"/>
    <property type="match status" value="1"/>
</dbReference>
<dbReference type="GO" id="GO:0006352">
    <property type="term" value="P:DNA-templated transcription initiation"/>
    <property type="evidence" value="ECO:0007669"/>
    <property type="project" value="InterPro"/>
</dbReference>
<proteinExistence type="predicted"/>
<dbReference type="Proteomes" id="UP000319783">
    <property type="component" value="Unassembled WGS sequence"/>
</dbReference>
<keyword evidence="1" id="KW-0805">Transcription regulation</keyword>
<dbReference type="InterPro" id="IPR013325">
    <property type="entry name" value="RNA_pol_sigma_r2"/>
</dbReference>
<evidence type="ECO:0000313" key="7">
    <source>
        <dbReference type="Proteomes" id="UP000319783"/>
    </source>
</evidence>
<name>A0A533QA02_9BACT</name>
<dbReference type="InterPro" id="IPR007630">
    <property type="entry name" value="RNA_pol_sigma70_r4"/>
</dbReference>
<dbReference type="Pfam" id="PF04539">
    <property type="entry name" value="Sigma70_r3"/>
    <property type="match status" value="1"/>
</dbReference>
<reference evidence="6 7" key="1">
    <citation type="submission" date="2019-04" db="EMBL/GenBank/DDBJ databases">
        <title>Genome of a novel bacterium Candidatus Jettenia ecosi reconstructed from metagenome of an anammox bioreactor.</title>
        <authorList>
            <person name="Mardanov A.V."/>
            <person name="Beletsky A.V."/>
            <person name="Ravin N.V."/>
            <person name="Botchkova E.A."/>
            <person name="Litti Y.V."/>
            <person name="Nozhevnikova A.N."/>
        </authorList>
    </citation>
    <scope>NUCLEOTIDE SEQUENCE [LARGE SCALE GENOMIC DNA]</scope>
    <source>
        <strain evidence="6">J2</strain>
    </source>
</reference>
<evidence type="ECO:0000256" key="4">
    <source>
        <dbReference type="ARBA" id="ARBA00023163"/>
    </source>
</evidence>
<organism evidence="6 7">
    <name type="scientific">Candidatus Jettenia ecosi</name>
    <dbReference type="NCBI Taxonomy" id="2494326"/>
    <lineage>
        <taxon>Bacteria</taxon>
        <taxon>Pseudomonadati</taxon>
        <taxon>Planctomycetota</taxon>
        <taxon>Candidatus Brocadiia</taxon>
        <taxon>Candidatus Brocadiales</taxon>
        <taxon>Candidatus Brocadiaceae</taxon>
        <taxon>Candidatus Jettenia</taxon>
    </lineage>
</organism>
<dbReference type="PROSITE" id="PS00716">
    <property type="entry name" value="SIGMA70_2"/>
    <property type="match status" value="1"/>
</dbReference>